<feature type="non-terminal residue" evidence="2">
    <location>
        <position position="40"/>
    </location>
</feature>
<organism evidence="2">
    <name type="scientific">uncultured Solirubrobacterales bacterium</name>
    <dbReference type="NCBI Taxonomy" id="768556"/>
    <lineage>
        <taxon>Bacteria</taxon>
        <taxon>Bacillati</taxon>
        <taxon>Actinomycetota</taxon>
        <taxon>Thermoleophilia</taxon>
        <taxon>Solirubrobacterales</taxon>
        <taxon>environmental samples</taxon>
    </lineage>
</organism>
<protein>
    <submittedName>
        <fullName evidence="2">Uncharacterized protein</fullName>
    </submittedName>
</protein>
<reference evidence="2" key="1">
    <citation type="submission" date="2020-02" db="EMBL/GenBank/DDBJ databases">
        <authorList>
            <person name="Meier V. D."/>
        </authorList>
    </citation>
    <scope>NUCLEOTIDE SEQUENCE</scope>
    <source>
        <strain evidence="2">AVDCRST_MAG45</strain>
    </source>
</reference>
<feature type="non-terminal residue" evidence="2">
    <location>
        <position position="1"/>
    </location>
</feature>
<gene>
    <name evidence="2" type="ORF">AVDCRST_MAG45-1125</name>
</gene>
<sequence>CNLRTASTSRLRARTCSSRSTTERSAPVGSRSPAGSVRSG</sequence>
<name>A0A6J4SMQ0_9ACTN</name>
<feature type="region of interest" description="Disordered" evidence="1">
    <location>
        <begin position="1"/>
        <end position="40"/>
    </location>
</feature>
<dbReference type="EMBL" id="CADCVU010000096">
    <property type="protein sequence ID" value="CAA9498199.1"/>
    <property type="molecule type" value="Genomic_DNA"/>
</dbReference>
<proteinExistence type="predicted"/>
<dbReference type="AlphaFoldDB" id="A0A6J4SMQ0"/>
<evidence type="ECO:0000313" key="2">
    <source>
        <dbReference type="EMBL" id="CAA9498199.1"/>
    </source>
</evidence>
<evidence type="ECO:0000256" key="1">
    <source>
        <dbReference type="SAM" id="MobiDB-lite"/>
    </source>
</evidence>
<accession>A0A6J4SMQ0</accession>
<feature type="compositionally biased region" description="Low complexity" evidence="1">
    <location>
        <begin position="1"/>
        <end position="26"/>
    </location>
</feature>